<name>A0A1Y6IML9_9VIBR</name>
<evidence type="ECO:0000256" key="13">
    <source>
        <dbReference type="PIRSR" id="PIRSR009407-4"/>
    </source>
</evidence>
<feature type="binding site" evidence="13">
    <location>
        <position position="591"/>
    </location>
    <ligand>
        <name>NADP(+)</name>
        <dbReference type="ChEBI" id="CHEBI:58349"/>
    </ligand>
</feature>
<reference evidence="15 16" key="1">
    <citation type="submission" date="2017-05" db="EMBL/GenBank/DDBJ databases">
        <authorList>
            <person name="Song R."/>
            <person name="Chenine A.L."/>
            <person name="Ruprecht R.M."/>
        </authorList>
    </citation>
    <scope>NUCLEOTIDE SEQUENCE [LARGE SCALE GENOMIC DNA]</scope>
    <source>
        <strain evidence="15 16">CECT 7927</strain>
    </source>
</reference>
<keyword evidence="3 12" id="KW-0479">Metal-binding</keyword>
<feature type="binding site" evidence="13">
    <location>
        <begin position="602"/>
        <end position="604"/>
    </location>
    <ligand>
        <name>NADP(+)</name>
        <dbReference type="ChEBI" id="CHEBI:58349"/>
    </ligand>
</feature>
<feature type="binding site" evidence="13">
    <location>
        <position position="137"/>
    </location>
    <ligand>
        <name>NADP(+)</name>
        <dbReference type="ChEBI" id="CHEBI:58349"/>
    </ligand>
</feature>
<dbReference type="EC" id="1.1.1.42" evidence="9"/>
<keyword evidence="5 9" id="KW-0521">NADP</keyword>
<dbReference type="AlphaFoldDB" id="A0A1Y6IML9"/>
<gene>
    <name evidence="15" type="primary">icd2</name>
    <name evidence="14" type="ORF">SBX37_15635</name>
    <name evidence="15" type="ORF">VIM7927_00129</name>
</gene>
<evidence type="ECO:0000313" key="16">
    <source>
        <dbReference type="Proteomes" id="UP000196125"/>
    </source>
</evidence>
<evidence type="ECO:0000256" key="6">
    <source>
        <dbReference type="ARBA" id="ARBA00023002"/>
    </source>
</evidence>
<keyword evidence="17" id="KW-1185">Reference proteome</keyword>
<evidence type="ECO:0000256" key="4">
    <source>
        <dbReference type="ARBA" id="ARBA00022842"/>
    </source>
</evidence>
<dbReference type="Proteomes" id="UP000196125">
    <property type="component" value="Unassembled WGS sequence"/>
</dbReference>
<accession>A0A1Y6IML9</accession>
<feature type="binding site" evidence="13">
    <location>
        <begin position="84"/>
        <end position="89"/>
    </location>
    <ligand>
        <name>NADP(+)</name>
        <dbReference type="ChEBI" id="CHEBI:58349"/>
    </ligand>
</feature>
<dbReference type="Proteomes" id="UP001283366">
    <property type="component" value="Unassembled WGS sequence"/>
</dbReference>
<evidence type="ECO:0000256" key="9">
    <source>
        <dbReference type="PIRNR" id="PIRNR009407"/>
    </source>
</evidence>
<feature type="binding site" evidence="11">
    <location>
        <position position="549"/>
    </location>
    <ligand>
        <name>D-threo-isocitrate</name>
        <dbReference type="ChEBI" id="CHEBI:15562"/>
    </ligand>
</feature>
<dbReference type="Pfam" id="PF03971">
    <property type="entry name" value="IDH"/>
    <property type="match status" value="1"/>
</dbReference>
<evidence type="ECO:0000256" key="5">
    <source>
        <dbReference type="ARBA" id="ARBA00022857"/>
    </source>
</evidence>
<organism evidence="15 16">
    <name type="scientific">Vibrio mangrovi</name>
    <dbReference type="NCBI Taxonomy" id="474394"/>
    <lineage>
        <taxon>Bacteria</taxon>
        <taxon>Pseudomonadati</taxon>
        <taxon>Pseudomonadota</taxon>
        <taxon>Gammaproteobacteria</taxon>
        <taxon>Vibrionales</taxon>
        <taxon>Vibrionaceae</taxon>
        <taxon>Vibrio</taxon>
    </lineage>
</organism>
<evidence type="ECO:0000256" key="8">
    <source>
        <dbReference type="ARBA" id="ARBA00046318"/>
    </source>
</evidence>
<dbReference type="RefSeq" id="WP_087478998.1">
    <property type="nucleotide sequence ID" value="NZ_AP024883.1"/>
</dbReference>
<evidence type="ECO:0000256" key="10">
    <source>
        <dbReference type="PIRSR" id="PIRSR009407-1"/>
    </source>
</evidence>
<dbReference type="GO" id="GO:0046872">
    <property type="term" value="F:metal ion binding"/>
    <property type="evidence" value="ECO:0007669"/>
    <property type="project" value="UniProtKB-KW"/>
</dbReference>
<dbReference type="SUPFAM" id="SSF53659">
    <property type="entry name" value="Isocitrate/Isopropylmalate dehydrogenase-like"/>
    <property type="match status" value="1"/>
</dbReference>
<evidence type="ECO:0000256" key="1">
    <source>
        <dbReference type="ARBA" id="ARBA00022435"/>
    </source>
</evidence>
<feature type="site" description="Critical for catalysis" evidence="10">
    <location>
        <position position="257"/>
    </location>
</feature>
<feature type="binding site" evidence="11">
    <location>
        <position position="147"/>
    </location>
    <ligand>
        <name>D-threo-isocitrate</name>
        <dbReference type="ChEBI" id="CHEBI:15562"/>
    </ligand>
</feature>
<dbReference type="InterPro" id="IPR004436">
    <property type="entry name" value="Isocitrate_DH_NADP_mono"/>
</dbReference>
<feature type="binding site" evidence="11">
    <location>
        <begin position="134"/>
        <end position="141"/>
    </location>
    <ligand>
        <name>substrate</name>
    </ligand>
</feature>
<dbReference type="NCBIfam" id="TIGR00178">
    <property type="entry name" value="monomer_idh"/>
    <property type="match status" value="1"/>
</dbReference>
<comment type="cofactor">
    <cofactor evidence="12">
        <name>Mg(2+)</name>
        <dbReference type="ChEBI" id="CHEBI:18420"/>
    </cofactor>
    <cofactor evidence="12">
        <name>Mn(2+)</name>
        <dbReference type="ChEBI" id="CHEBI:29035"/>
    </cofactor>
    <text evidence="12">Binds 1 Mg(2+) or Mn(2+) ion per subunit.</text>
</comment>
<evidence type="ECO:0000313" key="14">
    <source>
        <dbReference type="EMBL" id="MDW6004287.1"/>
    </source>
</evidence>
<feature type="binding site" evidence="12">
    <location>
        <position position="352"/>
    </location>
    <ligand>
        <name>Mg(2+)</name>
        <dbReference type="ChEBI" id="CHEBI:18420"/>
    </ligand>
</feature>
<comment type="catalytic activity">
    <reaction evidence="7 9">
        <text>D-threo-isocitrate + NADP(+) = 2-oxoglutarate + CO2 + NADPH</text>
        <dbReference type="Rhea" id="RHEA:19629"/>
        <dbReference type="ChEBI" id="CHEBI:15562"/>
        <dbReference type="ChEBI" id="CHEBI:16526"/>
        <dbReference type="ChEBI" id="CHEBI:16810"/>
        <dbReference type="ChEBI" id="CHEBI:57783"/>
        <dbReference type="ChEBI" id="CHEBI:58349"/>
        <dbReference type="EC" id="1.1.1.42"/>
    </reaction>
</comment>
<feature type="site" description="Critical for catalysis" evidence="10">
    <location>
        <position position="422"/>
    </location>
</feature>
<feature type="binding site" evidence="13">
    <location>
        <begin position="586"/>
        <end position="587"/>
    </location>
    <ligand>
        <name>NADP(+)</name>
        <dbReference type="ChEBI" id="CHEBI:58349"/>
    </ligand>
</feature>
<dbReference type="EMBL" id="FXXI01000001">
    <property type="protein sequence ID" value="SMR98914.1"/>
    <property type="molecule type" value="Genomic_DNA"/>
</dbReference>
<evidence type="ECO:0000256" key="7">
    <source>
        <dbReference type="ARBA" id="ARBA00023554"/>
    </source>
</evidence>
<feature type="binding site" evidence="13">
    <location>
        <position position="651"/>
    </location>
    <ligand>
        <name>NADP(+)</name>
        <dbReference type="ChEBI" id="CHEBI:58349"/>
    </ligand>
</feature>
<evidence type="ECO:0000256" key="2">
    <source>
        <dbReference type="ARBA" id="ARBA00022532"/>
    </source>
</evidence>
<reference evidence="14 17" key="2">
    <citation type="submission" date="2023-11" db="EMBL/GenBank/DDBJ databases">
        <title>Plant-associative lifestyle of Vibrio porteresiae and its evolutionary dynamics.</title>
        <authorList>
            <person name="Rameshkumar N."/>
            <person name="Kirti K."/>
        </authorList>
    </citation>
    <scope>NUCLEOTIDE SEQUENCE [LARGE SCALE GENOMIC DNA]</scope>
    <source>
        <strain evidence="14 17">MSSRF38</strain>
    </source>
</reference>
<keyword evidence="1 9" id="KW-0329">Glyoxylate bypass</keyword>
<keyword evidence="4 12" id="KW-0460">Magnesium</keyword>
<evidence type="ECO:0000256" key="12">
    <source>
        <dbReference type="PIRSR" id="PIRSR009407-3"/>
    </source>
</evidence>
<keyword evidence="6 9" id="KW-0560">Oxidoreductase</keyword>
<dbReference type="PANTHER" id="PTHR36999:SF1">
    <property type="entry name" value="ISOCITRATE DEHYDROGENASE (NADP(+))"/>
    <property type="match status" value="1"/>
</dbReference>
<evidence type="ECO:0000313" key="17">
    <source>
        <dbReference type="Proteomes" id="UP001283366"/>
    </source>
</evidence>
<dbReference type="PIRSF" id="PIRSF009407">
    <property type="entry name" value="IDH_monmr"/>
    <property type="match status" value="1"/>
</dbReference>
<feature type="binding site" evidence="12">
    <location>
        <position position="554"/>
    </location>
    <ligand>
        <name>Mg(2+)</name>
        <dbReference type="ChEBI" id="CHEBI:18420"/>
    </ligand>
</feature>
<evidence type="ECO:0000313" key="15">
    <source>
        <dbReference type="EMBL" id="SMR98914.1"/>
    </source>
</evidence>
<dbReference type="EMBL" id="JAWRCO010000001">
    <property type="protein sequence ID" value="MDW6004287.1"/>
    <property type="molecule type" value="Genomic_DNA"/>
</dbReference>
<dbReference type="Gene3D" id="3.40.718.10">
    <property type="entry name" value="Isopropylmalate Dehydrogenase"/>
    <property type="match status" value="1"/>
</dbReference>
<dbReference type="GO" id="GO:0006097">
    <property type="term" value="P:glyoxylate cycle"/>
    <property type="evidence" value="ECO:0007669"/>
    <property type="project" value="UniProtKB-KW"/>
</dbReference>
<dbReference type="GO" id="GO:0006099">
    <property type="term" value="P:tricarboxylic acid cycle"/>
    <property type="evidence" value="ECO:0007669"/>
    <property type="project" value="UniProtKB-KW"/>
</dbReference>
<dbReference type="PANTHER" id="PTHR36999">
    <property type="entry name" value="ISOCITRATE DEHYDROGENASE [NADP]"/>
    <property type="match status" value="1"/>
</dbReference>
<evidence type="ECO:0000256" key="11">
    <source>
        <dbReference type="PIRSR" id="PIRSR009407-2"/>
    </source>
</evidence>
<protein>
    <recommendedName>
        <fullName evidence="9">Isocitrate dehydrogenase [NADP]</fullName>
        <ecNumber evidence="9">1.1.1.42</ecNumber>
    </recommendedName>
    <alternativeName>
        <fullName evidence="9">Oxalosuccinate decarboxylase</fullName>
    </alternativeName>
</protein>
<evidence type="ECO:0000256" key="3">
    <source>
        <dbReference type="ARBA" id="ARBA00022723"/>
    </source>
</evidence>
<dbReference type="OrthoDB" id="9807643at2"/>
<sequence>MPTDKPTIIYTVTDEAPALATYSLLPIIQSFTASSGINVETRDISLAGRIIANFPECLTQEQRIGDALTELGDLAQTPEANIIKLPNISASVPQLKAAIKELQEKGYNLPDYPEEPANDAEAAVKATYDKIKGSAVNPVLREGNSDRRAPLSVKNYAKKNPHSMGAWSADSKSHVASMDAMDFYGTETSLTLQGATEATIEFVAKDGQTTVLKKPFALLDKEIIDTAVISKKALDVFFEQEIESAKAQGVLFSLHMKATMMKVSDPVIFGQAVKVFYKDVFAKYGELFEQLGVDVNNGLGDVYAKIQSLPADQKAEIEASIQAVYQDRPELAMVDSDRGITNLHVPSDVIVDASMPAMIRASGQMWGPDGQQKDTKAVIPDRCYAGVYQTVIDFCKENGAFDPSTMGSVPNVGLMAQKAEEYGSHDKTFVLDADGVVRVVDSAGKVLLEQSVEAGDIFRMCQVKDAPIQDWVKLAVTRARLSQTPAIFWLDAERAHDAELIKKVEQYLPEHDTSGLEIQIMSPVEATQYSLARIKEGKDTISVTGNVLRDYLTDLFPILELGTSAKMLSIVPLMNGGGLFETGAGGSAPKHVQQVQKENHLRWDSLGEFLALAASLEHLSVTTGNKKAQVLADALDKATGVFLDENKSPSRKVGELDNRGSHYYLAKYWAEALAAQTDDADLAAEFAPIAQQLSAGEEKIVAELNHVQGVAGDLGGYYLLDFAKASQTMRPSQTLNAIID</sequence>
<keyword evidence="2 9" id="KW-0816">Tricarboxylic acid cycle</keyword>
<feature type="binding site" evidence="12">
    <location>
        <position position="550"/>
    </location>
    <ligand>
        <name>Mg(2+)</name>
        <dbReference type="ChEBI" id="CHEBI:18420"/>
    </ligand>
</feature>
<proteinExistence type="inferred from homology"/>
<comment type="similarity">
    <text evidence="8 9">Belongs to the monomeric-type IDH family.</text>
</comment>
<dbReference type="GO" id="GO:0004450">
    <property type="term" value="F:isocitrate dehydrogenase (NADP+) activity"/>
    <property type="evidence" value="ECO:0007669"/>
    <property type="project" value="UniProtKB-EC"/>
</dbReference>